<comment type="catalytic activity">
    <reaction evidence="1">
        <text>ATP + protein L-histidine = ADP + protein N-phospho-L-histidine.</text>
        <dbReference type="EC" id="2.7.13.3"/>
    </reaction>
</comment>
<dbReference type="EMBL" id="BMHV01000027">
    <property type="protein sequence ID" value="GGF73263.1"/>
    <property type="molecule type" value="Genomic_DNA"/>
</dbReference>
<dbReference type="PANTHER" id="PTHR45436">
    <property type="entry name" value="SENSOR HISTIDINE KINASE YKOH"/>
    <property type="match status" value="1"/>
</dbReference>
<protein>
    <recommendedName>
        <fullName evidence="3">histidine kinase</fullName>
        <ecNumber evidence="3">2.7.13.3</ecNumber>
    </recommendedName>
</protein>
<evidence type="ECO:0000256" key="6">
    <source>
        <dbReference type="ARBA" id="ARBA00022692"/>
    </source>
</evidence>
<evidence type="ECO:0000256" key="9">
    <source>
        <dbReference type="ARBA" id="ARBA00023012"/>
    </source>
</evidence>
<dbReference type="Gene3D" id="3.30.565.10">
    <property type="entry name" value="Histidine kinase-like ATPase, C-terminal domain"/>
    <property type="match status" value="1"/>
</dbReference>
<dbReference type="PRINTS" id="PR00344">
    <property type="entry name" value="BCTRLSENSOR"/>
</dbReference>
<comment type="caution">
    <text evidence="14">The sequence shown here is derived from an EMBL/GenBank/DDBJ whole genome shotgun (WGS) entry which is preliminary data.</text>
</comment>
<dbReference type="InterPro" id="IPR003660">
    <property type="entry name" value="HAMP_dom"/>
</dbReference>
<dbReference type="InterPro" id="IPR050428">
    <property type="entry name" value="TCS_sensor_his_kinase"/>
</dbReference>
<keyword evidence="9" id="KW-0902">Two-component regulatory system</keyword>
<keyword evidence="8 11" id="KW-1133">Transmembrane helix</keyword>
<keyword evidence="10 11" id="KW-0472">Membrane</keyword>
<feature type="domain" description="Histidine kinase" evidence="12">
    <location>
        <begin position="312"/>
        <end position="537"/>
    </location>
</feature>
<dbReference type="SUPFAM" id="SSF47384">
    <property type="entry name" value="Homodimeric domain of signal transducing histidine kinase"/>
    <property type="match status" value="1"/>
</dbReference>
<dbReference type="InterPro" id="IPR004358">
    <property type="entry name" value="Sig_transdc_His_kin-like_C"/>
</dbReference>
<evidence type="ECO:0000259" key="13">
    <source>
        <dbReference type="PROSITE" id="PS50885"/>
    </source>
</evidence>
<sequence>MQPFARFERPKRVFSPITLRILAVNMLALGILVIGILYLGEYRRALILSEVSGLEIQGEMFAAALGEGASIKQRELNRNNQLVFSVARQMVARLVQKGTRARLFALDGSLMADSGELILRSADNPIHQNESLIEKGLRLAQEFSSRVIFGEQDLPLYIEPPMQSAKNFPEAGMALDGEYGGMIRETVDGGIMISVAVPVTREGNILGALMLSKGSEDIEAALFDVRLHIFKVFLLSFGVTILLSLYFAGTIARPLRKLSKAAHQLRTGMNQRDEIPDLSNRNDEIGDLSAALRQMTQALWQRMDAIESFAADVSHELKNPLTSLRSAVETVSHINNPDAQKRLMDIIQHDVSRLDRLISDISEASRVDAEMSRAKAEKLDLKAMLSTLVDIRQTQIETDKTTQTEPALVLKADTETSYIVEGMDGRLVQVFQNLIGNALTFSPAGGTITLGLQKNKDTIDIIVDDQGPGIPPGNEEKIFKRFYTERPDSDDFGNHSGLGLAISKQIVETHGGTIIAENRMEDGQIKGARFRVSLPAK</sequence>
<keyword evidence="4" id="KW-0597">Phosphoprotein</keyword>
<dbReference type="PROSITE" id="PS50109">
    <property type="entry name" value="HIS_KIN"/>
    <property type="match status" value="1"/>
</dbReference>
<evidence type="ECO:0000259" key="12">
    <source>
        <dbReference type="PROSITE" id="PS50109"/>
    </source>
</evidence>
<dbReference type="InterPro" id="IPR025919">
    <property type="entry name" value="Stimulus_sens_dom"/>
</dbReference>
<dbReference type="Proteomes" id="UP000632498">
    <property type="component" value="Unassembled WGS sequence"/>
</dbReference>
<dbReference type="GO" id="GO:0000155">
    <property type="term" value="F:phosphorelay sensor kinase activity"/>
    <property type="evidence" value="ECO:0007669"/>
    <property type="project" value="InterPro"/>
</dbReference>
<dbReference type="PROSITE" id="PS50885">
    <property type="entry name" value="HAMP"/>
    <property type="match status" value="1"/>
</dbReference>
<dbReference type="InterPro" id="IPR025908">
    <property type="entry name" value="Sensor_TM1"/>
</dbReference>
<dbReference type="RefSeq" id="WP_188666569.1">
    <property type="nucleotide sequence ID" value="NZ_BMHV01000027.1"/>
</dbReference>
<evidence type="ECO:0000256" key="4">
    <source>
        <dbReference type="ARBA" id="ARBA00022553"/>
    </source>
</evidence>
<keyword evidence="6 11" id="KW-0812">Transmembrane</keyword>
<proteinExistence type="predicted"/>
<feature type="domain" description="HAMP" evidence="13">
    <location>
        <begin position="249"/>
        <end position="304"/>
    </location>
</feature>
<dbReference type="InterPro" id="IPR005467">
    <property type="entry name" value="His_kinase_dom"/>
</dbReference>
<dbReference type="CDD" id="cd06225">
    <property type="entry name" value="HAMP"/>
    <property type="match status" value="1"/>
</dbReference>
<comment type="subcellular location">
    <subcellularLocation>
        <location evidence="2">Membrane</location>
    </subcellularLocation>
</comment>
<evidence type="ECO:0000256" key="5">
    <source>
        <dbReference type="ARBA" id="ARBA00022679"/>
    </source>
</evidence>
<name>A0A917C6T4_9PROT</name>
<keyword evidence="15" id="KW-1185">Reference proteome</keyword>
<dbReference type="Pfam" id="PF02518">
    <property type="entry name" value="HATPase_c"/>
    <property type="match status" value="1"/>
</dbReference>
<dbReference type="SMART" id="SM00304">
    <property type="entry name" value="HAMP"/>
    <property type="match status" value="1"/>
</dbReference>
<feature type="transmembrane region" description="Helical" evidence="11">
    <location>
        <begin position="21"/>
        <end position="40"/>
    </location>
</feature>
<dbReference type="AlphaFoldDB" id="A0A917C6T4"/>
<dbReference type="CDD" id="cd00082">
    <property type="entry name" value="HisKA"/>
    <property type="match status" value="1"/>
</dbReference>
<dbReference type="InterPro" id="IPR003661">
    <property type="entry name" value="HisK_dim/P_dom"/>
</dbReference>
<evidence type="ECO:0000256" key="11">
    <source>
        <dbReference type="SAM" id="Phobius"/>
    </source>
</evidence>
<feature type="transmembrane region" description="Helical" evidence="11">
    <location>
        <begin position="232"/>
        <end position="252"/>
    </location>
</feature>
<reference evidence="14" key="1">
    <citation type="journal article" date="2014" name="Int. J. Syst. Evol. Microbiol.">
        <title>Complete genome sequence of Corynebacterium casei LMG S-19264T (=DSM 44701T), isolated from a smear-ripened cheese.</title>
        <authorList>
            <consortium name="US DOE Joint Genome Institute (JGI-PGF)"/>
            <person name="Walter F."/>
            <person name="Albersmeier A."/>
            <person name="Kalinowski J."/>
            <person name="Ruckert C."/>
        </authorList>
    </citation>
    <scope>NUCLEOTIDE SEQUENCE</scope>
    <source>
        <strain evidence="14">CGMCC 1.15254</strain>
    </source>
</reference>
<dbReference type="Pfam" id="PF00512">
    <property type="entry name" value="HisKA"/>
    <property type="match status" value="1"/>
</dbReference>
<evidence type="ECO:0000256" key="8">
    <source>
        <dbReference type="ARBA" id="ARBA00022989"/>
    </source>
</evidence>
<dbReference type="InterPro" id="IPR036890">
    <property type="entry name" value="HATPase_C_sf"/>
</dbReference>
<dbReference type="PANTHER" id="PTHR45436:SF5">
    <property type="entry name" value="SENSOR HISTIDINE KINASE TRCS"/>
    <property type="match status" value="1"/>
</dbReference>
<dbReference type="SUPFAM" id="SSF158472">
    <property type="entry name" value="HAMP domain-like"/>
    <property type="match status" value="1"/>
</dbReference>
<keyword evidence="5" id="KW-0808">Transferase</keyword>
<evidence type="ECO:0000256" key="7">
    <source>
        <dbReference type="ARBA" id="ARBA00022777"/>
    </source>
</evidence>
<evidence type="ECO:0000256" key="2">
    <source>
        <dbReference type="ARBA" id="ARBA00004370"/>
    </source>
</evidence>
<evidence type="ECO:0000313" key="14">
    <source>
        <dbReference type="EMBL" id="GGF73263.1"/>
    </source>
</evidence>
<dbReference type="Gene3D" id="6.10.340.10">
    <property type="match status" value="1"/>
</dbReference>
<dbReference type="SUPFAM" id="SSF55874">
    <property type="entry name" value="ATPase domain of HSP90 chaperone/DNA topoisomerase II/histidine kinase"/>
    <property type="match status" value="1"/>
</dbReference>
<evidence type="ECO:0000313" key="15">
    <source>
        <dbReference type="Proteomes" id="UP000632498"/>
    </source>
</evidence>
<dbReference type="SMART" id="SM00387">
    <property type="entry name" value="HATPase_c"/>
    <property type="match status" value="1"/>
</dbReference>
<gene>
    <name evidence="14" type="ORF">GCM10011332_29150</name>
</gene>
<dbReference type="EC" id="2.7.13.3" evidence="3"/>
<organism evidence="14 15">
    <name type="scientific">Terasakiella brassicae</name>
    <dbReference type="NCBI Taxonomy" id="1634917"/>
    <lineage>
        <taxon>Bacteria</taxon>
        <taxon>Pseudomonadati</taxon>
        <taxon>Pseudomonadota</taxon>
        <taxon>Alphaproteobacteria</taxon>
        <taxon>Rhodospirillales</taxon>
        <taxon>Terasakiellaceae</taxon>
        <taxon>Terasakiella</taxon>
    </lineage>
</organism>
<evidence type="ECO:0000256" key="1">
    <source>
        <dbReference type="ARBA" id="ARBA00000085"/>
    </source>
</evidence>
<reference evidence="14" key="2">
    <citation type="submission" date="2020-09" db="EMBL/GenBank/DDBJ databases">
        <authorList>
            <person name="Sun Q."/>
            <person name="Zhou Y."/>
        </authorList>
    </citation>
    <scope>NUCLEOTIDE SEQUENCE</scope>
    <source>
        <strain evidence="14">CGMCC 1.15254</strain>
    </source>
</reference>
<dbReference type="GO" id="GO:0016020">
    <property type="term" value="C:membrane"/>
    <property type="evidence" value="ECO:0007669"/>
    <property type="project" value="UniProtKB-SubCell"/>
</dbReference>
<keyword evidence="7 14" id="KW-0418">Kinase</keyword>
<accession>A0A917C6T4</accession>
<dbReference type="Pfam" id="PF13756">
    <property type="entry name" value="Stimulus_sens_1"/>
    <property type="match status" value="1"/>
</dbReference>
<dbReference type="Gene3D" id="1.10.287.130">
    <property type="match status" value="1"/>
</dbReference>
<evidence type="ECO:0000256" key="3">
    <source>
        <dbReference type="ARBA" id="ARBA00012438"/>
    </source>
</evidence>
<dbReference type="InterPro" id="IPR036097">
    <property type="entry name" value="HisK_dim/P_sf"/>
</dbReference>
<evidence type="ECO:0000256" key="10">
    <source>
        <dbReference type="ARBA" id="ARBA00023136"/>
    </source>
</evidence>
<dbReference type="Pfam" id="PF00672">
    <property type="entry name" value="HAMP"/>
    <property type="match status" value="1"/>
</dbReference>
<dbReference type="InterPro" id="IPR003594">
    <property type="entry name" value="HATPase_dom"/>
</dbReference>
<dbReference type="Pfam" id="PF13755">
    <property type="entry name" value="Sensor_TM1"/>
    <property type="match status" value="1"/>
</dbReference>
<dbReference type="SMART" id="SM00388">
    <property type="entry name" value="HisKA"/>
    <property type="match status" value="1"/>
</dbReference>